<dbReference type="FunCoup" id="E1ZT98">
    <property type="interactions" value="1467"/>
</dbReference>
<dbReference type="InParanoid" id="E1ZT98"/>
<keyword evidence="3 6" id="KW-1133">Transmembrane helix</keyword>
<evidence type="ECO:0000256" key="3">
    <source>
        <dbReference type="ARBA" id="ARBA00022989"/>
    </source>
</evidence>
<keyword evidence="4 6" id="KW-0472">Membrane</keyword>
<dbReference type="PANTHER" id="PTHR11040">
    <property type="entry name" value="ZINC/IRON TRANSPORTER"/>
    <property type="match status" value="1"/>
</dbReference>
<dbReference type="Proteomes" id="UP000008141">
    <property type="component" value="Unassembled WGS sequence"/>
</dbReference>
<gene>
    <name evidence="7" type="ORF">CHLNCDRAFT_141589</name>
</gene>
<evidence type="ECO:0000256" key="5">
    <source>
        <dbReference type="SAM" id="MobiDB-lite"/>
    </source>
</evidence>
<feature type="transmembrane region" description="Helical" evidence="6">
    <location>
        <begin position="422"/>
        <end position="442"/>
    </location>
</feature>
<evidence type="ECO:0000256" key="2">
    <source>
        <dbReference type="ARBA" id="ARBA00022692"/>
    </source>
</evidence>
<feature type="region of interest" description="Disordered" evidence="5">
    <location>
        <begin position="35"/>
        <end position="59"/>
    </location>
</feature>
<dbReference type="eggNOG" id="KOG1558">
    <property type="taxonomic scope" value="Eukaryota"/>
</dbReference>
<evidence type="ECO:0000256" key="4">
    <source>
        <dbReference type="ARBA" id="ARBA00023136"/>
    </source>
</evidence>
<reference evidence="7 8" key="1">
    <citation type="journal article" date="2010" name="Plant Cell">
        <title>The Chlorella variabilis NC64A genome reveals adaptation to photosymbiosis, coevolution with viruses, and cryptic sex.</title>
        <authorList>
            <person name="Blanc G."/>
            <person name="Duncan G."/>
            <person name="Agarkova I."/>
            <person name="Borodovsky M."/>
            <person name="Gurnon J."/>
            <person name="Kuo A."/>
            <person name="Lindquist E."/>
            <person name="Lucas S."/>
            <person name="Pangilinan J."/>
            <person name="Polle J."/>
            <person name="Salamov A."/>
            <person name="Terry A."/>
            <person name="Yamada T."/>
            <person name="Dunigan D.D."/>
            <person name="Grigoriev I.V."/>
            <person name="Claverie J.M."/>
            <person name="Van Etten J.L."/>
        </authorList>
    </citation>
    <scope>NUCLEOTIDE SEQUENCE [LARGE SCALE GENOMIC DNA]</scope>
    <source>
        <strain evidence="7 8">NC64A</strain>
    </source>
</reference>
<dbReference type="STRING" id="554065.E1ZT98"/>
<dbReference type="GO" id="GO:0005886">
    <property type="term" value="C:plasma membrane"/>
    <property type="evidence" value="ECO:0007669"/>
    <property type="project" value="TreeGrafter"/>
</dbReference>
<feature type="transmembrane region" description="Helical" evidence="6">
    <location>
        <begin position="68"/>
        <end position="90"/>
    </location>
</feature>
<dbReference type="OrthoDB" id="448280at2759"/>
<keyword evidence="8" id="KW-1185">Reference proteome</keyword>
<proteinExistence type="predicted"/>
<dbReference type="AlphaFoldDB" id="E1ZT98"/>
<evidence type="ECO:0000256" key="1">
    <source>
        <dbReference type="ARBA" id="ARBA00004141"/>
    </source>
</evidence>
<dbReference type="EMBL" id="GL433870">
    <property type="protein sequence ID" value="EFN50937.1"/>
    <property type="molecule type" value="Genomic_DNA"/>
</dbReference>
<organism evidence="8">
    <name type="scientific">Chlorella variabilis</name>
    <name type="common">Green alga</name>
    <dbReference type="NCBI Taxonomy" id="554065"/>
    <lineage>
        <taxon>Eukaryota</taxon>
        <taxon>Viridiplantae</taxon>
        <taxon>Chlorophyta</taxon>
        <taxon>core chlorophytes</taxon>
        <taxon>Trebouxiophyceae</taxon>
        <taxon>Chlorellales</taxon>
        <taxon>Chlorellaceae</taxon>
        <taxon>Chlorella clade</taxon>
        <taxon>Chlorella</taxon>
    </lineage>
</organism>
<feature type="transmembrane region" description="Helical" evidence="6">
    <location>
        <begin position="291"/>
        <end position="314"/>
    </location>
</feature>
<comment type="subcellular location">
    <subcellularLocation>
        <location evidence="1">Membrane</location>
        <topology evidence="1">Multi-pass membrane protein</topology>
    </subcellularLocation>
</comment>
<dbReference type="Pfam" id="PF02535">
    <property type="entry name" value="Zip"/>
    <property type="match status" value="1"/>
</dbReference>
<dbReference type="GeneID" id="17350378"/>
<dbReference type="GO" id="GO:0005385">
    <property type="term" value="F:zinc ion transmembrane transporter activity"/>
    <property type="evidence" value="ECO:0007669"/>
    <property type="project" value="TreeGrafter"/>
</dbReference>
<dbReference type="KEGG" id="cvr:CHLNCDRAFT_141589"/>
<feature type="transmembrane region" description="Helical" evidence="6">
    <location>
        <begin position="379"/>
        <end position="402"/>
    </location>
</feature>
<dbReference type="PANTHER" id="PTHR11040:SF44">
    <property type="entry name" value="PROTEIN ZNTC-RELATED"/>
    <property type="match status" value="1"/>
</dbReference>
<evidence type="ECO:0000313" key="8">
    <source>
        <dbReference type="Proteomes" id="UP000008141"/>
    </source>
</evidence>
<dbReference type="RefSeq" id="XP_005843039.1">
    <property type="nucleotide sequence ID" value="XM_005842977.1"/>
</dbReference>
<protein>
    <submittedName>
        <fullName evidence="7">Uncharacterized protein</fullName>
    </submittedName>
</protein>
<accession>E1ZT98</accession>
<feature type="transmembrane region" description="Helical" evidence="6">
    <location>
        <begin position="102"/>
        <end position="124"/>
    </location>
</feature>
<dbReference type="OMA" id="FCEMLPH"/>
<sequence>MTSRFTPRRLRDPFQPPAAAAAYCRLPTRHPVPACPAAPSGLPGEGPEPEPGDPCAGPGAQQDYDLPLHLAAVVVLLGVSLAGSLGPVALHLSSASSAVSTAIRLGTFFGFGTILSTSFIHMLLPAAQSFASPCLPRAWADSFDGWAYLFVTLAGQHLRQQAAAQQQQQVGGDLSRSQSLAHSQLEDGCHAWHVSIITALSSKEPAVQHAGAGAAGAAADGESGAAAAAEQGQAEAAAAAADGEAGGSADEQEGACEVCSTLPLLGHQLPPQQPVGPQQGAAAPAPASQIIGLYLAEAGIIFHSVMIGLTLGVTSGTGFKTLLVALSFHQFFEGFAIGSAAVDSGLSAREAGAMGLAFSVTTPAGIAIGIAVRESFNRNAAAALLASGICDALSAGILIYTVLCELITPMMTDSRWLRSQRWPLQVAAFLSFYAGAGAMAAVGKFA</sequence>
<dbReference type="InterPro" id="IPR003689">
    <property type="entry name" value="ZIP"/>
</dbReference>
<keyword evidence="2 6" id="KW-0812">Transmembrane</keyword>
<feature type="transmembrane region" description="Helical" evidence="6">
    <location>
        <begin position="353"/>
        <end position="372"/>
    </location>
</feature>
<evidence type="ECO:0000313" key="7">
    <source>
        <dbReference type="EMBL" id="EFN50937.1"/>
    </source>
</evidence>
<name>E1ZT98_CHLVA</name>
<evidence type="ECO:0000256" key="6">
    <source>
        <dbReference type="SAM" id="Phobius"/>
    </source>
</evidence>